<evidence type="ECO:0000313" key="1">
    <source>
        <dbReference type="EMBL" id="OGY68497.1"/>
    </source>
</evidence>
<organism evidence="1 2">
    <name type="scientific">Candidatus Harrisonbacteria bacterium RIFOXYD1_FULL_40_9</name>
    <dbReference type="NCBI Taxonomy" id="1798412"/>
    <lineage>
        <taxon>Bacteria</taxon>
        <taxon>Candidatus Harrisoniibacteriota</taxon>
    </lineage>
</organism>
<gene>
    <name evidence="1" type="ORF">A2586_02080</name>
</gene>
<dbReference type="Proteomes" id="UP000176611">
    <property type="component" value="Unassembled WGS sequence"/>
</dbReference>
<proteinExistence type="predicted"/>
<dbReference type="AlphaFoldDB" id="A0A1G1ZX97"/>
<dbReference type="EMBL" id="MHJO01000036">
    <property type="protein sequence ID" value="OGY68497.1"/>
    <property type="molecule type" value="Genomic_DNA"/>
</dbReference>
<evidence type="ECO:0000313" key="2">
    <source>
        <dbReference type="Proteomes" id="UP000176611"/>
    </source>
</evidence>
<name>A0A1G1ZX97_9BACT</name>
<evidence type="ECO:0008006" key="3">
    <source>
        <dbReference type="Google" id="ProtNLM"/>
    </source>
</evidence>
<protein>
    <recommendedName>
        <fullName evidence="3">NERD domain-containing protein</fullName>
    </recommendedName>
</protein>
<accession>A0A1G1ZX97</accession>
<sequence>MRGVLVVNVRRMDDQGQEAESKVERALFFLKEHKFISRYINAKKNGELDNEGIDYLIILKTGMACLLQVKSSRSSLSRHKKKYPDTPYIIVEPRDCSIKLIEKRIVGIIRKALRTTFISCR</sequence>
<comment type="caution">
    <text evidence="1">The sequence shown here is derived from an EMBL/GenBank/DDBJ whole genome shotgun (WGS) entry which is preliminary data.</text>
</comment>
<reference evidence="1 2" key="1">
    <citation type="journal article" date="2016" name="Nat. Commun.">
        <title>Thousands of microbial genomes shed light on interconnected biogeochemical processes in an aquifer system.</title>
        <authorList>
            <person name="Anantharaman K."/>
            <person name="Brown C.T."/>
            <person name="Hug L.A."/>
            <person name="Sharon I."/>
            <person name="Castelle C.J."/>
            <person name="Probst A.J."/>
            <person name="Thomas B.C."/>
            <person name="Singh A."/>
            <person name="Wilkins M.J."/>
            <person name="Karaoz U."/>
            <person name="Brodie E.L."/>
            <person name="Williams K.H."/>
            <person name="Hubbard S.S."/>
            <person name="Banfield J.F."/>
        </authorList>
    </citation>
    <scope>NUCLEOTIDE SEQUENCE [LARGE SCALE GENOMIC DNA]</scope>
</reference>